<dbReference type="InterPro" id="IPR003594">
    <property type="entry name" value="HATPase_dom"/>
</dbReference>
<dbReference type="Gene3D" id="1.10.287.130">
    <property type="match status" value="1"/>
</dbReference>
<keyword evidence="1" id="KW-0418">Kinase</keyword>
<feature type="domain" description="Histidine kinase" evidence="2">
    <location>
        <begin position="203"/>
        <end position="484"/>
    </location>
</feature>
<keyword evidence="3" id="KW-0547">Nucleotide-binding</keyword>
<dbReference type="EMBL" id="CP113797">
    <property type="protein sequence ID" value="WAL59300.1"/>
    <property type="molecule type" value="Genomic_DNA"/>
</dbReference>
<organism evidence="3 4">
    <name type="scientific">Thermocoleostomius sinensis A174</name>
    <dbReference type="NCBI Taxonomy" id="2016057"/>
    <lineage>
        <taxon>Bacteria</taxon>
        <taxon>Bacillati</taxon>
        <taxon>Cyanobacteriota</taxon>
        <taxon>Cyanophyceae</taxon>
        <taxon>Oculatellales</taxon>
        <taxon>Oculatellaceae</taxon>
        <taxon>Thermocoleostomius</taxon>
    </lineage>
</organism>
<keyword evidence="4" id="KW-1185">Reference proteome</keyword>
<evidence type="ECO:0000259" key="2">
    <source>
        <dbReference type="PROSITE" id="PS50109"/>
    </source>
</evidence>
<dbReference type="SMART" id="SM00387">
    <property type="entry name" value="HATPase_c"/>
    <property type="match status" value="1"/>
</dbReference>
<dbReference type="KEGG" id="tsin:OXH18_19295"/>
<dbReference type="PROSITE" id="PS50109">
    <property type="entry name" value="HIS_KIN"/>
    <property type="match status" value="1"/>
</dbReference>
<dbReference type="InterPro" id="IPR005467">
    <property type="entry name" value="His_kinase_dom"/>
</dbReference>
<dbReference type="PANTHER" id="PTHR43065:SF50">
    <property type="entry name" value="HISTIDINE KINASE"/>
    <property type="match status" value="1"/>
</dbReference>
<dbReference type="Pfam" id="PF02518">
    <property type="entry name" value="HATPase_c"/>
    <property type="match status" value="1"/>
</dbReference>
<gene>
    <name evidence="3" type="ORF">OXH18_19295</name>
</gene>
<name>A0A9E9CAS5_9CYAN</name>
<dbReference type="GO" id="GO:0005524">
    <property type="term" value="F:ATP binding"/>
    <property type="evidence" value="ECO:0007669"/>
    <property type="project" value="UniProtKB-KW"/>
</dbReference>
<evidence type="ECO:0000256" key="1">
    <source>
        <dbReference type="ARBA" id="ARBA00022777"/>
    </source>
</evidence>
<evidence type="ECO:0000313" key="3">
    <source>
        <dbReference type="EMBL" id="WAL59300.1"/>
    </source>
</evidence>
<keyword evidence="3" id="KW-0067">ATP-binding</keyword>
<accession>A0A9E9CAS5</accession>
<evidence type="ECO:0000313" key="4">
    <source>
        <dbReference type="Proteomes" id="UP001163152"/>
    </source>
</evidence>
<reference evidence="3" key="1">
    <citation type="submission" date="2022-12" db="EMBL/GenBank/DDBJ databases">
        <title>Polyphasic identification of a Novel Hot-Spring Cyanobacterium Ocullathermofonsia sinensis gen nov. sp. nov. and Genomic Insights on its Adaptations to the Thermal Habitat.</title>
        <authorList>
            <person name="Daroch M."/>
            <person name="Tang J."/>
            <person name="Jiang Y."/>
        </authorList>
    </citation>
    <scope>NUCLEOTIDE SEQUENCE</scope>
    <source>
        <strain evidence="3">PKUAC-SCTA174</strain>
    </source>
</reference>
<keyword evidence="1" id="KW-0808">Transferase</keyword>
<dbReference type="GO" id="GO:0016301">
    <property type="term" value="F:kinase activity"/>
    <property type="evidence" value="ECO:0007669"/>
    <property type="project" value="UniProtKB-KW"/>
</dbReference>
<dbReference type="AlphaFoldDB" id="A0A9E9CAS5"/>
<proteinExistence type="predicted"/>
<sequence length="484" mass="54652">MDSFLPIMPMPPAKQSHAPLPMPSVSEVGQPELRLESTLADLRLYHFQIEPHYTGMEVLQVFERYSALPGVVLHECGQFLGMVSRTQLLEFLIRPQGELFISQPMSVLHRYVPTYRLVLPEHTSILVAAQLALRRSLLHQSEPIVVMKNSVNEFPHYYLLDIHELNIAYWQIRGIETQVRYERSQMQMIQSEKMASLGRLVDGVAHEILDPVSFIWGNLVHLSAYTNQIMQLVSTYEQEFSELPPTIQTLHHEIELDYLRHDIPQTIASIRTGAERLRKLATSLQNFCHIDDVYPKPADLHEHLDGIVLLLKSRLLGEIEIVKRYGHLPPVSCYAGQLNQVFMNILTNAVNALLNQVIRQELARDFGHDSIATSPNEVASKPQIIITTQVRSVSAHGSAASSIVRWASVCIADNGPGLSAEKRQQLMDSFSVENRADTETSLAVSYQIVTAKHGGQFHIRSPLRQTSTEQIAIGTEFEILLPLM</sequence>
<dbReference type="InterPro" id="IPR036890">
    <property type="entry name" value="HATPase_C_sf"/>
</dbReference>
<dbReference type="Gene3D" id="3.30.565.10">
    <property type="entry name" value="Histidine kinase-like ATPase, C-terminal domain"/>
    <property type="match status" value="1"/>
</dbReference>
<protein>
    <submittedName>
        <fullName evidence="3">ATP-binding protein</fullName>
    </submittedName>
</protein>
<dbReference type="Proteomes" id="UP001163152">
    <property type="component" value="Chromosome"/>
</dbReference>
<dbReference type="PANTHER" id="PTHR43065">
    <property type="entry name" value="SENSOR HISTIDINE KINASE"/>
    <property type="match status" value="1"/>
</dbReference>
<dbReference type="SUPFAM" id="SSF55874">
    <property type="entry name" value="ATPase domain of HSP90 chaperone/DNA topoisomerase II/histidine kinase"/>
    <property type="match status" value="1"/>
</dbReference>